<evidence type="ECO:0000313" key="7">
    <source>
        <dbReference type="Proteomes" id="UP000091967"/>
    </source>
</evidence>
<dbReference type="PROSITE" id="PS00012">
    <property type="entry name" value="PHOSPHOPANTETHEINE"/>
    <property type="match status" value="1"/>
</dbReference>
<keyword evidence="7" id="KW-1185">Reference proteome</keyword>
<dbReference type="EMBL" id="LYXU01000054">
    <property type="protein sequence ID" value="OBS16940.1"/>
    <property type="molecule type" value="Genomic_DNA"/>
</dbReference>
<dbReference type="CDD" id="cd19542">
    <property type="entry name" value="CT_NRPS-like"/>
    <property type="match status" value="2"/>
</dbReference>
<dbReference type="PANTHER" id="PTHR45398:SF1">
    <property type="entry name" value="ENZYME, PUTATIVE (JCVI)-RELATED"/>
    <property type="match status" value="1"/>
</dbReference>
<protein>
    <recommendedName>
        <fullName evidence="5">Carrier domain-containing protein</fullName>
    </recommendedName>
</protein>
<comment type="caution">
    <text evidence="6">The sequence shown here is derived from an EMBL/GenBank/DDBJ whole genome shotgun (WGS) entry which is preliminary data.</text>
</comment>
<dbReference type="InterPro" id="IPR001242">
    <property type="entry name" value="Condensation_dom"/>
</dbReference>
<dbReference type="Proteomes" id="UP000091967">
    <property type="component" value="Unassembled WGS sequence"/>
</dbReference>
<feature type="domain" description="Carrier" evidence="5">
    <location>
        <begin position="585"/>
        <end position="658"/>
    </location>
</feature>
<keyword evidence="3" id="KW-0436">Ligase</keyword>
<dbReference type="Gene3D" id="3.30.559.10">
    <property type="entry name" value="Chloramphenicol acetyltransferase-like domain"/>
    <property type="match status" value="2"/>
</dbReference>
<evidence type="ECO:0000313" key="6">
    <source>
        <dbReference type="EMBL" id="OBS16940.1"/>
    </source>
</evidence>
<keyword evidence="1" id="KW-0596">Phosphopantetheine</keyword>
<dbReference type="PROSITE" id="PS50075">
    <property type="entry name" value="CARRIER"/>
    <property type="match status" value="1"/>
</dbReference>
<evidence type="ECO:0000256" key="3">
    <source>
        <dbReference type="ARBA" id="ARBA00022598"/>
    </source>
</evidence>
<dbReference type="Pfam" id="PF00550">
    <property type="entry name" value="PP-binding"/>
    <property type="match status" value="1"/>
</dbReference>
<dbReference type="Gene3D" id="3.30.559.30">
    <property type="entry name" value="Nonribosomal peptide synthetase, condensation domain"/>
    <property type="match status" value="2"/>
</dbReference>
<dbReference type="InterPro" id="IPR009081">
    <property type="entry name" value="PP-bd_ACP"/>
</dbReference>
<organism evidence="6 7">
    <name type="scientific">Fusarium poae</name>
    <dbReference type="NCBI Taxonomy" id="36050"/>
    <lineage>
        <taxon>Eukaryota</taxon>
        <taxon>Fungi</taxon>
        <taxon>Dikarya</taxon>
        <taxon>Ascomycota</taxon>
        <taxon>Pezizomycotina</taxon>
        <taxon>Sordariomycetes</taxon>
        <taxon>Hypocreomycetidae</taxon>
        <taxon>Hypocreales</taxon>
        <taxon>Nectriaceae</taxon>
        <taxon>Fusarium</taxon>
    </lineage>
</organism>
<dbReference type="AlphaFoldDB" id="A0A1B8A8Z5"/>
<dbReference type="GO" id="GO:0016874">
    <property type="term" value="F:ligase activity"/>
    <property type="evidence" value="ECO:0007669"/>
    <property type="project" value="UniProtKB-KW"/>
</dbReference>
<dbReference type="PANTHER" id="PTHR45398">
    <property type="match status" value="1"/>
</dbReference>
<evidence type="ECO:0000256" key="1">
    <source>
        <dbReference type="ARBA" id="ARBA00022450"/>
    </source>
</evidence>
<dbReference type="InterPro" id="IPR036736">
    <property type="entry name" value="ACP-like_sf"/>
</dbReference>
<sequence length="1131" mass="125594">MKAISDVGPDTRRMALFEISIAILDEGIRFTFMYNKHMLHQDLIQKWVITCKDSLTNMAKELSTAPSFPTLSDFPLMPLDYAGLQEIVDKSLPAAHIRYDEVEDMYPCSPMQKGIILSQLLDPTQYLFHAVLEVSSPIGATIDAAQLASACSVVVERHAALRTIFIESVHRGGSFDQVVTHPRKTRISTIKCREIDVMAKLNTRSLGKTNKKHGQPTLPYQITICETPQGKVFIKLEMNHAVTDGASTLIILRDISSAYTNSLPPTKAPSYKEYIKYISNQSLDSSLIYWKSYLSGARFTEFPTMNSDHIAARSLGSVTIDFDRFTELHSLGLEFGVTLSNMIMVAWALVLRKYTNSQDVCFGYLASGRDARIDGVADIVGPLINMLVFRFKFTHGILLKRLFLGAQEDYVNSLPHQHFSLAHVTHALGQAKRGFFNTAVSIQNAGSSEDSDLGALTYEPVDAFDPSEYAVTLNANTTRGDEGIVFRYWTSILSHMQAKDLAYIMSEVLSDIIDHSEEALSHLRVSQDSSLSTHVTTSEVDGWTFQHDHMQHAATTPTLTVSSYSTGPDPTLFSPSASWGTLTKDRFQEKLSALWKDHLDIDTTDITYEGSFFEYGGDSIIAMAMVGDARDHGLPLTVADIFKNPTFGSMLKVLGDKSYKDGDIASTNDDTSLMDCKKDGIIMEEYVYQPLSLLGQQDPERFVRDTVCPLIGVSRASIIDVLPTTDFQAQAVQGSLLDSRWMLNHFYLDGSGSLDVALLQESITNVTAAFDILRTVFVPYQATYVQVILRHVQPDVTIQDVDDIEQFTSELESDHLRQPARPERPSLRFVVARHNSSQAHRIFIRLSHALYDGVCFPAILNALKASYEGEPIITTPSYATYICGVRGRARSEQYTYWRSLLKHSTPTDIIPRQIGAMRTTPTQVLKRVVATPSLAAYNVTAATVVKAAWATVLTKATGKSDVVFGHLISGRNVRHVPGIEAVVGPCLNVVPVRVTYQTSWTVLDLLRYIQHQQVDNMPYESLGFREIIRNCTNWNDDGAMGFSTMVQHQSMAQTDSLSIADNTYNVGVITSQEDTADFSVVTTPQDSNSTEVCFLYPKGGHVGMDFAEQLFDALCDAIADFSKNVNVLVVF</sequence>
<dbReference type="SUPFAM" id="SSF47336">
    <property type="entry name" value="ACP-like"/>
    <property type="match status" value="1"/>
</dbReference>
<keyword evidence="2" id="KW-0597">Phosphoprotein</keyword>
<dbReference type="Pfam" id="PF00668">
    <property type="entry name" value="Condensation"/>
    <property type="match status" value="2"/>
</dbReference>
<proteinExistence type="inferred from homology"/>
<evidence type="ECO:0000256" key="4">
    <source>
        <dbReference type="ARBA" id="ARBA00029454"/>
    </source>
</evidence>
<reference evidence="6 7" key="1">
    <citation type="submission" date="2016-06" db="EMBL/GenBank/DDBJ databases">
        <title>Living apart together: crosstalk between the core and supernumerary genomes in a fungal plant pathogen.</title>
        <authorList>
            <person name="Vanheule A."/>
            <person name="Audenaert K."/>
            <person name="Warris S."/>
            <person name="Van De Geest H."/>
            <person name="Schijlen E."/>
            <person name="Hofte M."/>
            <person name="De Saeger S."/>
            <person name="Haesaert G."/>
            <person name="Waalwijk C."/>
            <person name="Van Der Lee T."/>
        </authorList>
    </citation>
    <scope>NUCLEOTIDE SEQUENCE [LARGE SCALE GENOMIC DNA]</scope>
    <source>
        <strain evidence="6 7">2516</strain>
    </source>
</reference>
<dbReference type="InterPro" id="IPR023213">
    <property type="entry name" value="CAT-like_dom_sf"/>
</dbReference>
<name>A0A1B8A8Z5_FUSPO</name>
<dbReference type="InterPro" id="IPR006162">
    <property type="entry name" value="Ppantetheine_attach_site"/>
</dbReference>
<dbReference type="STRING" id="36050.A0A1B8A8Z5"/>
<evidence type="ECO:0000259" key="5">
    <source>
        <dbReference type="PROSITE" id="PS50075"/>
    </source>
</evidence>
<gene>
    <name evidence="6" type="ORF">FPOA_12491</name>
</gene>
<dbReference type="SUPFAM" id="SSF52777">
    <property type="entry name" value="CoA-dependent acyltransferases"/>
    <property type="match status" value="4"/>
</dbReference>
<accession>A0A1B8A8Z5</accession>
<comment type="similarity">
    <text evidence="4">Belongs to the NRP synthetase family.</text>
</comment>
<evidence type="ECO:0000256" key="2">
    <source>
        <dbReference type="ARBA" id="ARBA00022553"/>
    </source>
</evidence>
<dbReference type="Gene3D" id="1.10.1200.10">
    <property type="entry name" value="ACP-like"/>
    <property type="match status" value="1"/>
</dbReference>